<organism evidence="3 4">
    <name type="scientific">Winogradskyella jejuensis</name>
    <dbReference type="NCBI Taxonomy" id="1089305"/>
    <lineage>
        <taxon>Bacteria</taxon>
        <taxon>Pseudomonadati</taxon>
        <taxon>Bacteroidota</taxon>
        <taxon>Flavobacteriia</taxon>
        <taxon>Flavobacteriales</taxon>
        <taxon>Flavobacteriaceae</taxon>
        <taxon>Winogradskyella</taxon>
    </lineage>
</organism>
<evidence type="ECO:0000313" key="3">
    <source>
        <dbReference type="EMBL" id="SHH54955.1"/>
    </source>
</evidence>
<proteinExistence type="predicted"/>
<dbReference type="Proteomes" id="UP000184522">
    <property type="component" value="Unassembled WGS sequence"/>
</dbReference>
<dbReference type="OrthoDB" id="1200560at2"/>
<evidence type="ECO:0000256" key="1">
    <source>
        <dbReference type="SAM" id="MobiDB-lite"/>
    </source>
</evidence>
<dbReference type="RefSeq" id="WP_073086527.1">
    <property type="nucleotide sequence ID" value="NZ_FQWS01000002.1"/>
</dbReference>
<feature type="transmembrane region" description="Helical" evidence="2">
    <location>
        <begin position="61"/>
        <end position="84"/>
    </location>
</feature>
<feature type="transmembrane region" description="Helical" evidence="2">
    <location>
        <begin position="6"/>
        <end position="21"/>
    </location>
</feature>
<keyword evidence="2" id="KW-0472">Membrane</keyword>
<keyword evidence="2" id="KW-1133">Transmembrane helix</keyword>
<feature type="transmembrane region" description="Helical" evidence="2">
    <location>
        <begin position="90"/>
        <end position="111"/>
    </location>
</feature>
<evidence type="ECO:0000256" key="2">
    <source>
        <dbReference type="SAM" id="Phobius"/>
    </source>
</evidence>
<dbReference type="AlphaFoldDB" id="A0A1M5TVV3"/>
<protein>
    <submittedName>
        <fullName evidence="3">Uncharacterized protein</fullName>
    </submittedName>
</protein>
<keyword evidence="2" id="KW-0812">Transmembrane</keyword>
<reference evidence="4" key="1">
    <citation type="submission" date="2016-11" db="EMBL/GenBank/DDBJ databases">
        <authorList>
            <person name="Varghese N."/>
            <person name="Submissions S."/>
        </authorList>
    </citation>
    <scope>NUCLEOTIDE SEQUENCE [LARGE SCALE GENOMIC DNA]</scope>
    <source>
        <strain evidence="4">DSM 25330</strain>
    </source>
</reference>
<sequence length="183" mass="20210">MGLELVIFIAAILFGIFLYWRESNGNGAYRTLNKIVNSKELQMSPDDPKGFVYKQGLLPRIIFVVTLVLIAALIVEFLTPIAVFSSYNGISAFASFAVGTLIGTYLASFVLKSTQVIEEKSDSLTDLVGEAVEKGKDLIEDLKTKDTKVVEAAKEEIKETPKPKSDEVDQKSARERLKDKGLM</sequence>
<keyword evidence="4" id="KW-1185">Reference proteome</keyword>
<dbReference type="EMBL" id="FQWS01000002">
    <property type="protein sequence ID" value="SHH54955.1"/>
    <property type="molecule type" value="Genomic_DNA"/>
</dbReference>
<name>A0A1M5TVV3_9FLAO</name>
<gene>
    <name evidence="3" type="ORF">SAMN05444148_2287</name>
</gene>
<dbReference type="STRING" id="1089305.SAMN05444148_2287"/>
<evidence type="ECO:0000313" key="4">
    <source>
        <dbReference type="Proteomes" id="UP000184522"/>
    </source>
</evidence>
<feature type="region of interest" description="Disordered" evidence="1">
    <location>
        <begin position="154"/>
        <end position="183"/>
    </location>
</feature>
<accession>A0A1M5TVV3</accession>